<dbReference type="Proteomes" id="UP000028059">
    <property type="component" value="Unassembled WGS sequence"/>
</dbReference>
<evidence type="ECO:0000313" key="2">
    <source>
        <dbReference type="EMBL" id="KEQ55824.1"/>
    </source>
</evidence>
<keyword evidence="1" id="KW-0472">Membrane</keyword>
<name>A0A081RKV1_9ARCH</name>
<feature type="non-terminal residue" evidence="2">
    <location>
        <position position="1"/>
    </location>
</feature>
<keyword evidence="1" id="KW-0812">Transmembrane</keyword>
<evidence type="ECO:0000313" key="3">
    <source>
        <dbReference type="Proteomes" id="UP000028059"/>
    </source>
</evidence>
<gene>
    <name evidence="2" type="primary">ureH</name>
    <name evidence="2" type="ORF">AAA799N04_01783</name>
</gene>
<proteinExistence type="predicted"/>
<accession>A0A081RKV1</accession>
<evidence type="ECO:0000256" key="1">
    <source>
        <dbReference type="SAM" id="Phobius"/>
    </source>
</evidence>
<keyword evidence="3" id="KW-1185">Reference proteome</keyword>
<protein>
    <submittedName>
        <fullName evidence="2">Urease accessory protein UreH</fullName>
    </submittedName>
</protein>
<feature type="transmembrane region" description="Helical" evidence="1">
    <location>
        <begin position="6"/>
        <end position="33"/>
    </location>
</feature>
<reference evidence="2 3" key="1">
    <citation type="submission" date="2014-06" db="EMBL/GenBank/DDBJ databases">
        <authorList>
            <person name="Ngugi D.K."/>
            <person name="Blom J."/>
            <person name="Alam I."/>
            <person name="Rashid M."/>
            <person name="Ba Alawi W."/>
            <person name="Zhang G."/>
            <person name="Hikmawan T."/>
            <person name="Guan Y."/>
            <person name="Antunes A."/>
            <person name="Siam R."/>
            <person name="ElDorry H."/>
            <person name="Bajic V."/>
            <person name="Stingl U."/>
        </authorList>
    </citation>
    <scope>NUCLEOTIDE SEQUENCE [LARGE SCALE GENOMIC DNA]</scope>
    <source>
        <strain evidence="2">SCGC AAA799-N04</strain>
    </source>
</reference>
<organism evidence="2 3">
    <name type="scientific">Marine Group I thaumarchaeote SCGC AAA799-N04</name>
    <dbReference type="NCBI Taxonomy" id="1502293"/>
    <lineage>
        <taxon>Archaea</taxon>
        <taxon>Nitrososphaerota</taxon>
        <taxon>Marine Group I</taxon>
    </lineage>
</organism>
<sequence length="71" mass="7694">MEMVLGFIIIFGVGSIIGMAFVGSLMGVPLAFAHRITYIQNIFKYTAGIFSLVIGINIMYQIGILGHLLST</sequence>
<keyword evidence="1" id="KW-1133">Transmembrane helix</keyword>
<dbReference type="EMBL" id="JOKN01000059">
    <property type="protein sequence ID" value="KEQ55824.1"/>
    <property type="molecule type" value="Genomic_DNA"/>
</dbReference>
<comment type="caution">
    <text evidence="2">The sequence shown here is derived from an EMBL/GenBank/DDBJ whole genome shotgun (WGS) entry which is preliminary data.</text>
</comment>
<dbReference type="AlphaFoldDB" id="A0A081RKV1"/>
<feature type="transmembrane region" description="Helical" evidence="1">
    <location>
        <begin position="45"/>
        <end position="69"/>
    </location>
</feature>